<evidence type="ECO:0000313" key="2">
    <source>
        <dbReference type="Proteomes" id="UP000054928"/>
    </source>
</evidence>
<dbReference type="AlphaFoldDB" id="A0A0P1A805"/>
<evidence type="ECO:0000313" key="1">
    <source>
        <dbReference type="EMBL" id="CEG36813.1"/>
    </source>
</evidence>
<accession>A0A0P1A805</accession>
<dbReference type="OMA" id="WREIHEN"/>
<dbReference type="EMBL" id="CCYD01000252">
    <property type="protein sequence ID" value="CEG36813.1"/>
    <property type="molecule type" value="Genomic_DNA"/>
</dbReference>
<dbReference type="GeneID" id="36399125"/>
<evidence type="ECO:0008006" key="3">
    <source>
        <dbReference type="Google" id="ProtNLM"/>
    </source>
</evidence>
<keyword evidence="2" id="KW-1185">Reference proteome</keyword>
<sequence length="1158" mass="141787">MQCEVLRQLREEIDAVFDAQQKFKIKREVIQPDSTPLTSKWAKVTSLLASVDDSILEKTSAGRISQALRSYRSHIKDPTRLEFRDKETNLVLHRVMDEWRRIVNEEIGIEERVNRARRWQDQRVLNMILIAWRQQVIHDLISKTATNALKKKTFVSKLQVMWVRWNLALRQAIKRKNFYRKRQAKVCYEVFHSWTKMTTRCTKLRIYNEKSIRLLVGRYWKYFRAAIATARFVRLGIHSFTKQQIVKQKVVYFQRWIECLETQKRWQFAARWSERTSLCYAFDNWKNLIYDIKEMRCMLQSATRRQRRLKMRYMLHIWNLFTQNSRSQKQRLAVVLYALHRRRAFRILKMQTYCDRKKETKLHSWMTRRALWTWHLRSHRDRNLRLRVKFLKEKNEHLMLRATIWRMWRNNYHCSVVLRNLIAKQRVKRQRECWLAFNLLVMELKQRRVLIASLLNTREERRIRFAIDSWQNHIKISRKEKMTVALCAGFRKRKLFDKAFKNWKIAIYYALKKNSMNDTAVKHLSVKLVQHWAKWAFSSRRELGKRISLLREHSRQRQMRYSVAQWKEVVYNRQIQLRRKWFNMWKRMVDMQQRQSLLKELHYLLQLRWRWQHWKIFVSLCQELRLKAIQARKLHEKRLISDLFVMIWLCKTRRYFLGASKLAVLANKHVIVGVFTQWRQRRQRSKAKKIAYGFHRQQLQSQYFQLLFALTVGYRRKAVAYNRRQRLLQSLDGWTNHSATKKRRREAEIYFCRRTMRQAVHLMFSSAGRSIMHQKQRLEAEAWYEEVLLQHVLSKWSLVVHQRITSRSIRRRVEWNVVGGHVFRKWRENCVEKQKLLKAAAFYSTRLVARSWRAIIRVTKRRQLALVMWHYTMTCVRLQFGFDHWKHVVKIRRGQEAIAASLYRMQEQQIVERHFTAWKQLFTGCNMARRQLQRELLRWRRLCWHRWKVWRIFCRWQRFWQLKVLNAAFSLGLKRYALQQQIYREIARHTTRSLLHRSLTRWRLERWLLYSEQKLNNDAKRIVMTRWKTFVVACRQKRRWNHFRQQLHRAYAKTTKKNHQRSSSTFRDSRVLQAQLKKMRVLMTHVFHAWCLVTHSQRRNVIFNSRSMRLHSIRPVSSATRLALEFWAHCVVAKYFGAWKSGVTANKRITFSVRCVGG</sequence>
<organism evidence="1 2">
    <name type="scientific">Plasmopara halstedii</name>
    <name type="common">Downy mildew of sunflower</name>
    <dbReference type="NCBI Taxonomy" id="4781"/>
    <lineage>
        <taxon>Eukaryota</taxon>
        <taxon>Sar</taxon>
        <taxon>Stramenopiles</taxon>
        <taxon>Oomycota</taxon>
        <taxon>Peronosporomycetes</taxon>
        <taxon>Peronosporales</taxon>
        <taxon>Peronosporaceae</taxon>
        <taxon>Plasmopara</taxon>
    </lineage>
</organism>
<dbReference type="RefSeq" id="XP_024573182.1">
    <property type="nucleotide sequence ID" value="XM_024722068.1"/>
</dbReference>
<dbReference type="Proteomes" id="UP000054928">
    <property type="component" value="Unassembled WGS sequence"/>
</dbReference>
<protein>
    <recommendedName>
        <fullName evidence="3">Sfi1 spindle body</fullName>
    </recommendedName>
</protein>
<proteinExistence type="predicted"/>
<dbReference type="OrthoDB" id="119176at2759"/>
<reference evidence="2" key="1">
    <citation type="submission" date="2014-09" db="EMBL/GenBank/DDBJ databases">
        <authorList>
            <person name="Sharma Rahul"/>
            <person name="Thines Marco"/>
        </authorList>
    </citation>
    <scope>NUCLEOTIDE SEQUENCE [LARGE SCALE GENOMIC DNA]</scope>
</reference>
<name>A0A0P1A805_PLAHL</name>